<keyword evidence="1" id="KW-1133">Transmembrane helix</keyword>
<comment type="caution">
    <text evidence="2">The sequence shown here is derived from an EMBL/GenBank/DDBJ whole genome shotgun (WGS) entry which is preliminary data.</text>
</comment>
<evidence type="ECO:0000256" key="1">
    <source>
        <dbReference type="SAM" id="Phobius"/>
    </source>
</evidence>
<dbReference type="Proteomes" id="UP001254608">
    <property type="component" value="Unassembled WGS sequence"/>
</dbReference>
<name>A0ABU2WGV4_9GAMM</name>
<gene>
    <name evidence="2" type="ORF">RM530_03825</name>
</gene>
<accession>A0ABU2WGV4</accession>
<feature type="transmembrane region" description="Helical" evidence="1">
    <location>
        <begin position="55"/>
        <end position="79"/>
    </location>
</feature>
<keyword evidence="1" id="KW-0472">Membrane</keyword>
<sequence>MSIQRIHTSPLVNELIRRGWLDEADLDKAAHPLLSVDHQTGTVTVVEERDDGNGVAIALLMMGSALVGLVAGLVIAWAVMS</sequence>
<evidence type="ECO:0000313" key="2">
    <source>
        <dbReference type="EMBL" id="MDT0496494.1"/>
    </source>
</evidence>
<dbReference type="EMBL" id="JAVRIC010000004">
    <property type="protein sequence ID" value="MDT0496494.1"/>
    <property type="molecule type" value="Genomic_DNA"/>
</dbReference>
<evidence type="ECO:0000313" key="3">
    <source>
        <dbReference type="Proteomes" id="UP001254608"/>
    </source>
</evidence>
<keyword evidence="3" id="KW-1185">Reference proteome</keyword>
<proteinExistence type="predicted"/>
<protein>
    <submittedName>
        <fullName evidence="2">Uncharacterized protein</fullName>
    </submittedName>
</protein>
<dbReference type="RefSeq" id="WP_311363886.1">
    <property type="nucleotide sequence ID" value="NZ_JAVRIC010000004.1"/>
</dbReference>
<organism evidence="2 3">
    <name type="scientific">Banduia mediterranea</name>
    <dbReference type="NCBI Taxonomy" id="3075609"/>
    <lineage>
        <taxon>Bacteria</taxon>
        <taxon>Pseudomonadati</taxon>
        <taxon>Pseudomonadota</taxon>
        <taxon>Gammaproteobacteria</taxon>
        <taxon>Nevskiales</taxon>
        <taxon>Algiphilaceae</taxon>
        <taxon>Banduia</taxon>
    </lineage>
</organism>
<keyword evidence="1" id="KW-0812">Transmembrane</keyword>
<reference evidence="2 3" key="1">
    <citation type="submission" date="2023-09" db="EMBL/GenBank/DDBJ databases">
        <authorList>
            <person name="Rey-Velasco X."/>
        </authorList>
    </citation>
    <scope>NUCLEOTIDE SEQUENCE [LARGE SCALE GENOMIC DNA]</scope>
    <source>
        <strain evidence="2 3">W345</strain>
    </source>
</reference>